<organism evidence="1 2">
    <name type="scientific">Glycine soja</name>
    <name type="common">Wild soybean</name>
    <dbReference type="NCBI Taxonomy" id="3848"/>
    <lineage>
        <taxon>Eukaryota</taxon>
        <taxon>Viridiplantae</taxon>
        <taxon>Streptophyta</taxon>
        <taxon>Embryophyta</taxon>
        <taxon>Tracheophyta</taxon>
        <taxon>Spermatophyta</taxon>
        <taxon>Magnoliopsida</taxon>
        <taxon>eudicotyledons</taxon>
        <taxon>Gunneridae</taxon>
        <taxon>Pentapetalae</taxon>
        <taxon>rosids</taxon>
        <taxon>fabids</taxon>
        <taxon>Fabales</taxon>
        <taxon>Fabaceae</taxon>
        <taxon>Papilionoideae</taxon>
        <taxon>50 kb inversion clade</taxon>
        <taxon>NPAAA clade</taxon>
        <taxon>indigoferoid/millettioid clade</taxon>
        <taxon>Phaseoleae</taxon>
        <taxon>Glycine</taxon>
        <taxon>Glycine subgen. Soja</taxon>
    </lineage>
</organism>
<dbReference type="Proteomes" id="UP000289340">
    <property type="component" value="Chromosome 8"/>
</dbReference>
<reference evidence="1 2" key="1">
    <citation type="submission" date="2018-09" db="EMBL/GenBank/DDBJ databases">
        <title>A high-quality reference genome of wild soybean provides a powerful tool to mine soybean genomes.</title>
        <authorList>
            <person name="Xie M."/>
            <person name="Chung C.Y.L."/>
            <person name="Li M.-W."/>
            <person name="Wong F.-L."/>
            <person name="Chan T.-F."/>
            <person name="Lam H.-M."/>
        </authorList>
    </citation>
    <scope>NUCLEOTIDE SEQUENCE [LARGE SCALE GENOMIC DNA]</scope>
    <source>
        <strain evidence="2">cv. W05</strain>
        <tissue evidence="1">Hypocotyl of etiolated seedlings</tissue>
    </source>
</reference>
<sequence length="145" mass="16555">MRREEKSFGVPHPHVSSLAYNCLTLRTNGKTPRYETMYVEYGLVPWAPLMQMLQTAMHSIQARAAQCCRLTWISPIWFGNGRLGMMGMLFGSRKSFKGWILRLSLYVISDQASFPSTLSLSLEIFSHGGVMAYVYRFPSCSIFRV</sequence>
<accession>A0A445JGJ7</accession>
<dbReference type="EMBL" id="QZWG01000008">
    <property type="protein sequence ID" value="RZB97592.1"/>
    <property type="molecule type" value="Genomic_DNA"/>
</dbReference>
<keyword evidence="2" id="KW-1185">Reference proteome</keyword>
<comment type="caution">
    <text evidence="1">The sequence shown here is derived from an EMBL/GenBank/DDBJ whole genome shotgun (WGS) entry which is preliminary data.</text>
</comment>
<proteinExistence type="predicted"/>
<evidence type="ECO:0000313" key="2">
    <source>
        <dbReference type="Proteomes" id="UP000289340"/>
    </source>
</evidence>
<gene>
    <name evidence="1" type="ORF">D0Y65_020952</name>
</gene>
<evidence type="ECO:0000313" key="1">
    <source>
        <dbReference type="EMBL" id="RZB97592.1"/>
    </source>
</evidence>
<name>A0A445JGJ7_GLYSO</name>
<protein>
    <submittedName>
        <fullName evidence="1">Uncharacterized protein</fullName>
    </submittedName>
</protein>
<dbReference type="AlphaFoldDB" id="A0A445JGJ7"/>